<dbReference type="GO" id="GO:0005789">
    <property type="term" value="C:endoplasmic reticulum membrane"/>
    <property type="evidence" value="ECO:0007669"/>
    <property type="project" value="UniProtKB-SubCell"/>
</dbReference>
<dbReference type="PANTHER" id="PTHR13036">
    <property type="entry name" value="BETA1,4 MANNOSYLTRANSFERASE"/>
    <property type="match status" value="1"/>
</dbReference>
<dbReference type="STRING" id="361077.A0A151Z423"/>
<dbReference type="OrthoDB" id="614844at2759"/>
<comment type="subcellular location">
    <subcellularLocation>
        <location evidence="1">Endoplasmic reticulum membrane</location>
        <topology evidence="1">Single-pass membrane protein</topology>
    </subcellularLocation>
</comment>
<keyword evidence="7 9" id="KW-1133">Transmembrane helix</keyword>
<evidence type="ECO:0000256" key="2">
    <source>
        <dbReference type="ARBA" id="ARBA00004922"/>
    </source>
</evidence>
<keyword evidence="3" id="KW-0328">Glycosyltransferase</keyword>
<evidence type="ECO:0000256" key="8">
    <source>
        <dbReference type="ARBA" id="ARBA00023136"/>
    </source>
</evidence>
<dbReference type="InParanoid" id="A0A151Z423"/>
<dbReference type="EMBL" id="LODT01000048">
    <property type="protein sequence ID" value="KYQ88691.1"/>
    <property type="molecule type" value="Genomic_DNA"/>
</dbReference>
<evidence type="ECO:0000313" key="10">
    <source>
        <dbReference type="EMBL" id="KYQ88691.1"/>
    </source>
</evidence>
<protein>
    <submittedName>
        <fullName evidence="10">Glycosyltransferase</fullName>
    </submittedName>
</protein>
<evidence type="ECO:0000256" key="1">
    <source>
        <dbReference type="ARBA" id="ARBA00004389"/>
    </source>
</evidence>
<keyword evidence="11" id="KW-1185">Reference proteome</keyword>
<comment type="caution">
    <text evidence="10">The sequence shown here is derived from an EMBL/GenBank/DDBJ whole genome shotgun (WGS) entry which is preliminary data.</text>
</comment>
<dbReference type="InterPro" id="IPR026051">
    <property type="entry name" value="ALG1-like"/>
</dbReference>
<evidence type="ECO:0000256" key="6">
    <source>
        <dbReference type="ARBA" id="ARBA00022824"/>
    </source>
</evidence>
<evidence type="ECO:0000256" key="3">
    <source>
        <dbReference type="ARBA" id="ARBA00022676"/>
    </source>
</evidence>
<dbReference type="SUPFAM" id="SSF53756">
    <property type="entry name" value="UDP-Glycosyltransferase/glycogen phosphorylase"/>
    <property type="match status" value="1"/>
</dbReference>
<evidence type="ECO:0000256" key="5">
    <source>
        <dbReference type="ARBA" id="ARBA00022692"/>
    </source>
</evidence>
<accession>A0A151Z423</accession>
<evidence type="ECO:0000256" key="9">
    <source>
        <dbReference type="SAM" id="Phobius"/>
    </source>
</evidence>
<evidence type="ECO:0000256" key="7">
    <source>
        <dbReference type="ARBA" id="ARBA00022989"/>
    </source>
</evidence>
<dbReference type="Proteomes" id="UP000076078">
    <property type="component" value="Unassembled WGS sequence"/>
</dbReference>
<organism evidence="10 11">
    <name type="scientific">Tieghemostelium lacteum</name>
    <name type="common">Slime mold</name>
    <name type="synonym">Dictyostelium lacteum</name>
    <dbReference type="NCBI Taxonomy" id="361077"/>
    <lineage>
        <taxon>Eukaryota</taxon>
        <taxon>Amoebozoa</taxon>
        <taxon>Evosea</taxon>
        <taxon>Eumycetozoa</taxon>
        <taxon>Dictyostelia</taxon>
        <taxon>Dictyosteliales</taxon>
        <taxon>Raperosteliaceae</taxon>
        <taxon>Tieghemostelium</taxon>
    </lineage>
</organism>
<dbReference type="GO" id="GO:0000030">
    <property type="term" value="F:mannosyltransferase activity"/>
    <property type="evidence" value="ECO:0007669"/>
    <property type="project" value="InterPro"/>
</dbReference>
<keyword evidence="6" id="KW-0256">Endoplasmic reticulum</keyword>
<reference evidence="10 11" key="1">
    <citation type="submission" date="2015-12" db="EMBL/GenBank/DDBJ databases">
        <title>Dictyostelia acquired genes for synthesis and detection of signals that induce cell-type specialization by lateral gene transfer from prokaryotes.</title>
        <authorList>
            <person name="Gloeckner G."/>
            <person name="Schaap P."/>
        </authorList>
    </citation>
    <scope>NUCLEOTIDE SEQUENCE [LARGE SCALE GENOMIC DNA]</scope>
    <source>
        <strain evidence="10 11">TK</strain>
    </source>
</reference>
<comment type="pathway">
    <text evidence="2">Protein modification; protein glycosylation.</text>
</comment>
<proteinExistence type="predicted"/>
<name>A0A151Z423_TIELA</name>
<dbReference type="Pfam" id="PF13692">
    <property type="entry name" value="Glyco_trans_1_4"/>
    <property type="match status" value="1"/>
</dbReference>
<dbReference type="FunCoup" id="A0A151Z423">
    <property type="interactions" value="1009"/>
</dbReference>
<feature type="transmembrane region" description="Helical" evidence="9">
    <location>
        <begin position="72"/>
        <end position="97"/>
    </location>
</feature>
<dbReference type="PANTHER" id="PTHR13036:SF0">
    <property type="entry name" value="CHITOBIOSYLDIPHOSPHODOLICHOL BETA-MANNOSYLTRANSFERASE"/>
    <property type="match status" value="1"/>
</dbReference>
<dbReference type="AlphaFoldDB" id="A0A151Z423"/>
<keyword evidence="4 10" id="KW-0808">Transferase</keyword>
<keyword evidence="8 9" id="KW-0472">Membrane</keyword>
<dbReference type="Gene3D" id="3.40.50.2000">
    <property type="entry name" value="Glycogen Phosphorylase B"/>
    <property type="match status" value="1"/>
</dbReference>
<keyword evidence="5 9" id="KW-0812">Transmembrane</keyword>
<gene>
    <name evidence="10" type="ORF">DLAC_10715</name>
</gene>
<sequence length="442" mass="50810">MVNVAVVVLGDIGRSPRMTYHALSLSNMPAVDKVHMVGYSETKAHPLIANNDKVDIHPIRVFPISMSRTKSLLLWPFISVAKVLYQIIQLMWILLFVCRNINYVLVQSPPAIPTVFALQIICFLCRCKLIIDWHNLGYTLLQLSLSKSERHPIIRVAKWIERVFGRCAYAHLFVTEAMKDYLSTQWNLKGTLKVFHDKASPIFKNLQISEQIEFLEEFKQNYLSDAKDEQFLQMVIDNKKQRLNNTTSKQKNVGDENLASLIISSTSWTEDEDFSVLLRSIKDYEVDSQLKHRLLFIITGKGPKKDYYLEEIRKLNLQKCRVISVWLESRDYPLLLGSADVGVSLHNSSSGIDLPMKVVDMFGCCLPVLAVNFKAINELVQHERNGLIFNDSKQLYSYLKRLFSTFNSSNNTLSQMKQSLIQDRKVNTWESSWNSIVSPLIN</sequence>
<dbReference type="OMA" id="CKLIIDW"/>
<evidence type="ECO:0000313" key="11">
    <source>
        <dbReference type="Proteomes" id="UP000076078"/>
    </source>
</evidence>
<evidence type="ECO:0000256" key="4">
    <source>
        <dbReference type="ARBA" id="ARBA00022679"/>
    </source>
</evidence>